<feature type="compositionally biased region" description="Basic and acidic residues" evidence="1">
    <location>
        <begin position="320"/>
        <end position="333"/>
    </location>
</feature>
<dbReference type="InterPro" id="IPR032848">
    <property type="entry name" value="Ce-Tra-2"/>
</dbReference>
<feature type="region of interest" description="Disordered" evidence="1">
    <location>
        <begin position="64"/>
        <end position="92"/>
    </location>
</feature>
<feature type="compositionally biased region" description="Basic residues" evidence="1">
    <location>
        <begin position="334"/>
        <end position="345"/>
    </location>
</feature>
<evidence type="ECO:0000256" key="1">
    <source>
        <dbReference type="SAM" id="MobiDB-lite"/>
    </source>
</evidence>
<keyword evidence="2" id="KW-1185">Reference proteome</keyword>
<evidence type="ECO:0000313" key="2">
    <source>
        <dbReference type="Proteomes" id="UP000095282"/>
    </source>
</evidence>
<name>A0A1I7TRK7_9PELO</name>
<protein>
    <submittedName>
        <fullName evidence="3">Uncharacterized protein</fullName>
    </submittedName>
</protein>
<dbReference type="GO" id="GO:0004888">
    <property type="term" value="F:transmembrane signaling receptor activity"/>
    <property type="evidence" value="ECO:0007669"/>
    <property type="project" value="InterPro"/>
</dbReference>
<dbReference type="Proteomes" id="UP000095282">
    <property type="component" value="Unplaced"/>
</dbReference>
<accession>A0A1I7TRK7</accession>
<feature type="region of interest" description="Disordered" evidence="1">
    <location>
        <begin position="1"/>
        <end position="33"/>
    </location>
</feature>
<dbReference type="STRING" id="1561998.A0A1I7TRK7"/>
<dbReference type="GO" id="GO:0042001">
    <property type="term" value="P:hermaphrodite somatic sex determination"/>
    <property type="evidence" value="ECO:0007669"/>
    <property type="project" value="InterPro"/>
</dbReference>
<dbReference type="WBParaSite" id="Csp11.Scaffold629.g11071.t1">
    <property type="protein sequence ID" value="Csp11.Scaffold629.g11071.t1"/>
    <property type="gene ID" value="Csp11.Scaffold629.g11071"/>
</dbReference>
<dbReference type="PANTHER" id="PTHR39365">
    <property type="entry name" value="MX REGION OF TRA-2 RELATED-RELATED"/>
    <property type="match status" value="1"/>
</dbReference>
<feature type="region of interest" description="Disordered" evidence="1">
    <location>
        <begin position="320"/>
        <end position="345"/>
    </location>
</feature>
<organism evidence="2 3">
    <name type="scientific">Caenorhabditis tropicalis</name>
    <dbReference type="NCBI Taxonomy" id="1561998"/>
    <lineage>
        <taxon>Eukaryota</taxon>
        <taxon>Metazoa</taxon>
        <taxon>Ecdysozoa</taxon>
        <taxon>Nematoda</taxon>
        <taxon>Chromadorea</taxon>
        <taxon>Rhabditida</taxon>
        <taxon>Rhabditina</taxon>
        <taxon>Rhabditomorpha</taxon>
        <taxon>Rhabditoidea</taxon>
        <taxon>Rhabditidae</taxon>
        <taxon>Peloderinae</taxon>
        <taxon>Caenorhabditis</taxon>
    </lineage>
</organism>
<reference evidence="3" key="1">
    <citation type="submission" date="2016-11" db="UniProtKB">
        <authorList>
            <consortium name="WormBaseParasite"/>
        </authorList>
    </citation>
    <scope>IDENTIFICATION</scope>
</reference>
<dbReference type="GO" id="GO:0040021">
    <property type="term" value="P:hermaphrodite germ-line sex determination"/>
    <property type="evidence" value="ECO:0007669"/>
    <property type="project" value="InterPro"/>
</dbReference>
<dbReference type="PANTHER" id="PTHR39365:SF3">
    <property type="entry name" value="MX REGION OF TRA-2 RELATED"/>
    <property type="match status" value="1"/>
</dbReference>
<evidence type="ECO:0000313" key="3">
    <source>
        <dbReference type="WBParaSite" id="Csp11.Scaffold629.g11071.t1"/>
    </source>
</evidence>
<sequence>MNKKNTPKSKNDNVLENPLFSPPEEPINLPQEPPLNYAQLTEQQMAFNKLMLDVRRIQITNGLGTVPEIDGTSGPDNKKAMEGSTEPAPGLHDQWIEGVGRITRTYQSYVKAIKDILKKCVESEAKEIFIYQIYFKKGFRKPEGSIVVRIDEKAPENPSQEYLDDQVQIKLAFGLVKNMVVANDENVSVRFQHRFVLVKRKVAKHEIPPNVFVRCIPRDLGRERPHLEEILDMRSLLTEEEMMKKHKDAALYPDYWTYEMIEYTGDIYWGTRKMDLKNGYRRENLPEGVLIPPESNYPPYDPDYKVVRRGCPIKLPDARTMKKIFKDHPDEKKKTPKPRKSNKKK</sequence>
<dbReference type="AlphaFoldDB" id="A0A1I7TRK7"/>
<dbReference type="eggNOG" id="ENOG502TIZ3">
    <property type="taxonomic scope" value="Eukaryota"/>
</dbReference>
<proteinExistence type="predicted"/>